<evidence type="ECO:0000313" key="2">
    <source>
        <dbReference type="Proteomes" id="UP000295351"/>
    </source>
</evidence>
<accession>A0A4R2C299</accession>
<name>A0A4R2C299_SHIGR</name>
<dbReference type="AlphaFoldDB" id="A0A4R2C299"/>
<dbReference type="Proteomes" id="UP000295351">
    <property type="component" value="Unassembled WGS sequence"/>
</dbReference>
<keyword evidence="2" id="KW-1185">Reference proteome</keyword>
<reference evidence="1 2" key="1">
    <citation type="submission" date="2019-03" db="EMBL/GenBank/DDBJ databases">
        <title>Genomic Encyclopedia of Type Strains, Phase IV (KMG-IV): sequencing the most valuable type-strain genomes for metagenomic binning, comparative biology and taxonomic classification.</title>
        <authorList>
            <person name="Goeker M."/>
        </authorList>
    </citation>
    <scope>NUCLEOTIDE SEQUENCE [LARGE SCALE GENOMIC DNA]</scope>
    <source>
        <strain evidence="1 2">DSM 18401</strain>
    </source>
</reference>
<comment type="caution">
    <text evidence="1">The sequence shown here is derived from an EMBL/GenBank/DDBJ whole genome shotgun (WGS) entry which is preliminary data.</text>
</comment>
<protein>
    <submittedName>
        <fullName evidence="1">Uncharacterized protein</fullName>
    </submittedName>
</protein>
<evidence type="ECO:0000313" key="1">
    <source>
        <dbReference type="EMBL" id="TCN34336.1"/>
    </source>
</evidence>
<dbReference type="EMBL" id="SLVX01000037">
    <property type="protein sequence ID" value="TCN34336.1"/>
    <property type="molecule type" value="Genomic_DNA"/>
</dbReference>
<gene>
    <name evidence="1" type="ORF">EV665_13720</name>
</gene>
<proteinExistence type="predicted"/>
<sequence length="310" mass="34390">MRQTISAERVDFHEGICWPTAISVTGAQSLRIDARCEQEDSSWESRQEWHVEDSNGRRRLSINNLDPARPYQVRMGLCSGEVSNGDTDSTSRSNVFPFPDGRYVTDKALCGLSEQEMLERHGDMLGTMVRVIDGPSLTNAYEMQCTVGDVRVEGDDVRFRAQCGREGQADTVNGRYVRLSPTSFRLGQRTFSLCGTDAAPPQTASTCYRNGMSELAIRPNVDGTANIDIESVQGNAHICSLVGTASRTDIGYQYSARLDDDRQCELTIVLDENGSVTFKDPDWTCKQYHCGARAAFEHIEFSPATRVSCN</sequence>
<organism evidence="1 2">
    <name type="scientific">Shinella granuli</name>
    <dbReference type="NCBI Taxonomy" id="323621"/>
    <lineage>
        <taxon>Bacteria</taxon>
        <taxon>Pseudomonadati</taxon>
        <taxon>Pseudomonadota</taxon>
        <taxon>Alphaproteobacteria</taxon>
        <taxon>Hyphomicrobiales</taxon>
        <taxon>Rhizobiaceae</taxon>
        <taxon>Shinella</taxon>
    </lineage>
</organism>